<proteinExistence type="predicted"/>
<reference evidence="2" key="2">
    <citation type="submission" date="2023-05" db="EMBL/GenBank/DDBJ databases">
        <authorList>
            <consortium name="Lawrence Berkeley National Laboratory"/>
            <person name="Steindorff A."/>
            <person name="Hensen N."/>
            <person name="Bonometti L."/>
            <person name="Westerberg I."/>
            <person name="Brannstrom I.O."/>
            <person name="Guillou S."/>
            <person name="Cros-Aarteil S."/>
            <person name="Calhoun S."/>
            <person name="Haridas S."/>
            <person name="Kuo A."/>
            <person name="Mondo S."/>
            <person name="Pangilinan J."/>
            <person name="Riley R."/>
            <person name="Labutti K."/>
            <person name="Andreopoulos B."/>
            <person name="Lipzen A."/>
            <person name="Chen C."/>
            <person name="Yanf M."/>
            <person name="Daum C."/>
            <person name="Ng V."/>
            <person name="Clum A."/>
            <person name="Ohm R."/>
            <person name="Martin F."/>
            <person name="Silar P."/>
            <person name="Natvig D."/>
            <person name="Lalanne C."/>
            <person name="Gautier V."/>
            <person name="Ament-Velasquez S.L."/>
            <person name="Kruys A."/>
            <person name="Hutchinson M.I."/>
            <person name="Powell A.J."/>
            <person name="Barry K."/>
            <person name="Miller A.N."/>
            <person name="Grigoriev I.V."/>
            <person name="Debuchy R."/>
            <person name="Gladieux P."/>
            <person name="Thoren M.H."/>
            <person name="Johannesson H."/>
        </authorList>
    </citation>
    <scope>NUCLEOTIDE SEQUENCE</scope>
    <source>
        <strain evidence="2">CBS 103.79</strain>
    </source>
</reference>
<protein>
    <recommendedName>
        <fullName evidence="1">2EXR domain-containing protein</fullName>
    </recommendedName>
</protein>
<evidence type="ECO:0000313" key="3">
    <source>
        <dbReference type="Proteomes" id="UP001303889"/>
    </source>
</evidence>
<evidence type="ECO:0000259" key="1">
    <source>
        <dbReference type="Pfam" id="PF20150"/>
    </source>
</evidence>
<dbReference type="Pfam" id="PF20150">
    <property type="entry name" value="2EXR"/>
    <property type="match status" value="1"/>
</dbReference>
<organism evidence="2 3">
    <name type="scientific">Staphylotrichum tortipilum</name>
    <dbReference type="NCBI Taxonomy" id="2831512"/>
    <lineage>
        <taxon>Eukaryota</taxon>
        <taxon>Fungi</taxon>
        <taxon>Dikarya</taxon>
        <taxon>Ascomycota</taxon>
        <taxon>Pezizomycotina</taxon>
        <taxon>Sordariomycetes</taxon>
        <taxon>Sordariomycetidae</taxon>
        <taxon>Sordariales</taxon>
        <taxon>Chaetomiaceae</taxon>
        <taxon>Staphylotrichum</taxon>
    </lineage>
</organism>
<accession>A0AAN6MEB3</accession>
<feature type="domain" description="2EXR" evidence="1">
    <location>
        <begin position="5"/>
        <end position="101"/>
    </location>
</feature>
<sequence>EPWASFTHLPAELRLYIWLLVMRQHRMIEVHISSKRDLGDQDDSQLHVDGNHLGRLTSGRNYRLQIRGGGYARCFSPLLQVNYQARQVALAFYRVHFPFPHLGYHGWCGKYLNRVAHLALQDGFYHCVYDPPGLDHAVLTPSLTPATLHPTAAK</sequence>
<comment type="caution">
    <text evidence="2">The sequence shown here is derived from an EMBL/GenBank/DDBJ whole genome shotgun (WGS) entry which is preliminary data.</text>
</comment>
<dbReference type="InterPro" id="IPR045518">
    <property type="entry name" value="2EXR"/>
</dbReference>
<keyword evidence="3" id="KW-1185">Reference proteome</keyword>
<feature type="non-terminal residue" evidence="2">
    <location>
        <position position="1"/>
    </location>
</feature>
<evidence type="ECO:0000313" key="2">
    <source>
        <dbReference type="EMBL" id="KAK3898929.1"/>
    </source>
</evidence>
<dbReference type="AlphaFoldDB" id="A0AAN6MEB3"/>
<dbReference type="EMBL" id="MU855858">
    <property type="protein sequence ID" value="KAK3898929.1"/>
    <property type="molecule type" value="Genomic_DNA"/>
</dbReference>
<reference evidence="2" key="1">
    <citation type="journal article" date="2023" name="Mol. Phylogenet. Evol.">
        <title>Genome-scale phylogeny and comparative genomics of the fungal order Sordariales.</title>
        <authorList>
            <person name="Hensen N."/>
            <person name="Bonometti L."/>
            <person name="Westerberg I."/>
            <person name="Brannstrom I.O."/>
            <person name="Guillou S."/>
            <person name="Cros-Aarteil S."/>
            <person name="Calhoun S."/>
            <person name="Haridas S."/>
            <person name="Kuo A."/>
            <person name="Mondo S."/>
            <person name="Pangilinan J."/>
            <person name="Riley R."/>
            <person name="LaButti K."/>
            <person name="Andreopoulos B."/>
            <person name="Lipzen A."/>
            <person name="Chen C."/>
            <person name="Yan M."/>
            <person name="Daum C."/>
            <person name="Ng V."/>
            <person name="Clum A."/>
            <person name="Steindorff A."/>
            <person name="Ohm R.A."/>
            <person name="Martin F."/>
            <person name="Silar P."/>
            <person name="Natvig D.O."/>
            <person name="Lalanne C."/>
            <person name="Gautier V."/>
            <person name="Ament-Velasquez S.L."/>
            <person name="Kruys A."/>
            <person name="Hutchinson M.I."/>
            <person name="Powell A.J."/>
            <person name="Barry K."/>
            <person name="Miller A.N."/>
            <person name="Grigoriev I.V."/>
            <person name="Debuchy R."/>
            <person name="Gladieux P."/>
            <person name="Hiltunen Thoren M."/>
            <person name="Johannesson H."/>
        </authorList>
    </citation>
    <scope>NUCLEOTIDE SEQUENCE</scope>
    <source>
        <strain evidence="2">CBS 103.79</strain>
    </source>
</reference>
<name>A0AAN6MEB3_9PEZI</name>
<dbReference type="Proteomes" id="UP001303889">
    <property type="component" value="Unassembled WGS sequence"/>
</dbReference>
<gene>
    <name evidence="2" type="ORF">C8A05DRAFT_18558</name>
</gene>